<sequence>MDTTHSLFITALFLLTQSTIATPIPQDGDGGGTGSIPDGSLGYDPSAEGDTTPGSQGTDSGAKIGKGAIIGISVVAALIVIAGVTMAILFWGAKRRQWAVAETIRRSVKRVGTGLKNLTPRTPHKMTFSPIEKRRAGGAGDELLLQQKSRNKISRNGGARDVEKSGGAVASSTRQGSNESFVKQQEVPLGGPNTWAGGNVARKERPVPPRVQVPGNQKQVVESPTPKTPMWNKVFGR</sequence>
<evidence type="ECO:0000313" key="5">
    <source>
        <dbReference type="Proteomes" id="UP000038010"/>
    </source>
</evidence>
<keyword evidence="2" id="KW-1133">Transmembrane helix</keyword>
<protein>
    <recommendedName>
        <fullName evidence="6">Mid2 domain-containing protein</fullName>
    </recommendedName>
</protein>
<feature type="chain" id="PRO_5005873513" description="Mid2 domain-containing protein" evidence="3">
    <location>
        <begin position="22"/>
        <end position="237"/>
    </location>
</feature>
<feature type="region of interest" description="Disordered" evidence="1">
    <location>
        <begin position="24"/>
        <end position="59"/>
    </location>
</feature>
<evidence type="ECO:0000256" key="3">
    <source>
        <dbReference type="SAM" id="SignalP"/>
    </source>
</evidence>
<dbReference type="GeneID" id="28732229"/>
<dbReference type="EMBL" id="LFJN01000013">
    <property type="protein sequence ID" value="KPI39860.1"/>
    <property type="molecule type" value="Genomic_DNA"/>
</dbReference>
<feature type="compositionally biased region" description="Polar residues" evidence="1">
    <location>
        <begin position="170"/>
        <end position="183"/>
    </location>
</feature>
<evidence type="ECO:0000256" key="2">
    <source>
        <dbReference type="SAM" id="Phobius"/>
    </source>
</evidence>
<gene>
    <name evidence="4" type="ORF">AB675_11496</name>
</gene>
<evidence type="ECO:0000313" key="4">
    <source>
        <dbReference type="EMBL" id="KPI39860.1"/>
    </source>
</evidence>
<dbReference type="RefSeq" id="XP_017999823.1">
    <property type="nucleotide sequence ID" value="XM_018140348.1"/>
</dbReference>
<comment type="caution">
    <text evidence="4">The sequence shown here is derived from an EMBL/GenBank/DDBJ whole genome shotgun (WGS) entry which is preliminary data.</text>
</comment>
<organism evidence="4 5">
    <name type="scientific">Cyphellophora attinorum</name>
    <dbReference type="NCBI Taxonomy" id="1664694"/>
    <lineage>
        <taxon>Eukaryota</taxon>
        <taxon>Fungi</taxon>
        <taxon>Dikarya</taxon>
        <taxon>Ascomycota</taxon>
        <taxon>Pezizomycotina</taxon>
        <taxon>Eurotiomycetes</taxon>
        <taxon>Chaetothyriomycetidae</taxon>
        <taxon>Chaetothyriales</taxon>
        <taxon>Cyphellophoraceae</taxon>
        <taxon>Cyphellophora</taxon>
    </lineage>
</organism>
<feature type="transmembrane region" description="Helical" evidence="2">
    <location>
        <begin position="68"/>
        <end position="91"/>
    </location>
</feature>
<evidence type="ECO:0000256" key="1">
    <source>
        <dbReference type="SAM" id="MobiDB-lite"/>
    </source>
</evidence>
<name>A0A0N1HTI8_9EURO</name>
<dbReference type="OrthoDB" id="5425637at2759"/>
<dbReference type="AlphaFoldDB" id="A0A0N1HTI8"/>
<feature type="signal peptide" evidence="3">
    <location>
        <begin position="1"/>
        <end position="21"/>
    </location>
</feature>
<feature type="region of interest" description="Disordered" evidence="1">
    <location>
        <begin position="150"/>
        <end position="237"/>
    </location>
</feature>
<keyword evidence="3" id="KW-0732">Signal</keyword>
<proteinExistence type="predicted"/>
<keyword evidence="2" id="KW-0812">Transmembrane</keyword>
<evidence type="ECO:0008006" key="6">
    <source>
        <dbReference type="Google" id="ProtNLM"/>
    </source>
</evidence>
<keyword evidence="5" id="KW-1185">Reference proteome</keyword>
<dbReference type="Proteomes" id="UP000038010">
    <property type="component" value="Unassembled WGS sequence"/>
</dbReference>
<keyword evidence="2" id="KW-0472">Membrane</keyword>
<reference evidence="4 5" key="1">
    <citation type="submission" date="2015-06" db="EMBL/GenBank/DDBJ databases">
        <title>Draft genome of the ant-associated black yeast Phialophora attae CBS 131958.</title>
        <authorList>
            <person name="Moreno L.F."/>
            <person name="Stielow B.J."/>
            <person name="de Hoog S."/>
            <person name="Vicente V.A."/>
            <person name="Weiss V.A."/>
            <person name="de Vries M."/>
            <person name="Cruz L.M."/>
            <person name="Souza E.M."/>
        </authorList>
    </citation>
    <scope>NUCLEOTIDE SEQUENCE [LARGE SCALE GENOMIC DNA]</scope>
    <source>
        <strain evidence="4 5">CBS 131958</strain>
    </source>
</reference>
<dbReference type="VEuPathDB" id="FungiDB:AB675_11496"/>
<accession>A0A0N1HTI8</accession>